<proteinExistence type="predicted"/>
<keyword evidence="5" id="KW-1185">Reference proteome</keyword>
<dbReference type="RefSeq" id="WP_181072209.1">
    <property type="nucleotide sequence ID" value="NZ_JAAMRF010000009.1"/>
</dbReference>
<feature type="signal peptide" evidence="2">
    <location>
        <begin position="1"/>
        <end position="26"/>
    </location>
</feature>
<dbReference type="PANTHER" id="PTHR28008">
    <property type="entry name" value="DOMAIN PROTEIN, PUTATIVE (AFU_ORTHOLOGUE AFUA_3G10980)-RELATED"/>
    <property type="match status" value="1"/>
</dbReference>
<dbReference type="PANTHER" id="PTHR28008:SF1">
    <property type="entry name" value="DOMAIN PROTEIN, PUTATIVE (AFU_ORTHOLOGUE AFUA_3G10980)-RELATED"/>
    <property type="match status" value="1"/>
</dbReference>
<dbReference type="EMBL" id="JAAMRF010000009">
    <property type="protein sequence ID" value="MBA1275176.1"/>
    <property type="molecule type" value="Genomic_DNA"/>
</dbReference>
<feature type="transmembrane region" description="Helical" evidence="1">
    <location>
        <begin position="94"/>
        <end position="113"/>
    </location>
</feature>
<dbReference type="InterPro" id="IPR006976">
    <property type="entry name" value="VanZ-like"/>
</dbReference>
<sequence length="127" mass="13602">MMERGKLLRCLPFLAALSALLAAALASTPLPEPIDNADKLYHWLGFMVLTLCAQVAHPRAALVTVLASVLAIGASIELIQAFLPTRIGSWKDMLANLAGATSGALILWCYRWFQLRALAAPTSASAR</sequence>
<evidence type="ECO:0000313" key="5">
    <source>
        <dbReference type="Proteomes" id="UP000786387"/>
    </source>
</evidence>
<evidence type="ECO:0000259" key="3">
    <source>
        <dbReference type="Pfam" id="PF04892"/>
    </source>
</evidence>
<dbReference type="Proteomes" id="UP000786387">
    <property type="component" value="Unassembled WGS sequence"/>
</dbReference>
<evidence type="ECO:0000256" key="1">
    <source>
        <dbReference type="SAM" id="Phobius"/>
    </source>
</evidence>
<feature type="domain" description="VanZ-like" evidence="3">
    <location>
        <begin position="45"/>
        <end position="109"/>
    </location>
</feature>
<keyword evidence="1" id="KW-1133">Transmembrane helix</keyword>
<protein>
    <recommendedName>
        <fullName evidence="3">VanZ-like domain-containing protein</fullName>
    </recommendedName>
</protein>
<organism evidence="4 5">
    <name type="scientific">Stutzerimonas azotifigens</name>
    <dbReference type="NCBI Taxonomy" id="291995"/>
    <lineage>
        <taxon>Bacteria</taxon>
        <taxon>Pseudomonadati</taxon>
        <taxon>Pseudomonadota</taxon>
        <taxon>Gammaproteobacteria</taxon>
        <taxon>Pseudomonadales</taxon>
        <taxon>Pseudomonadaceae</taxon>
        <taxon>Stutzerimonas</taxon>
    </lineage>
</organism>
<evidence type="ECO:0000313" key="4">
    <source>
        <dbReference type="EMBL" id="MBA1275176.1"/>
    </source>
</evidence>
<dbReference type="Pfam" id="PF04892">
    <property type="entry name" value="VanZ"/>
    <property type="match status" value="1"/>
</dbReference>
<reference evidence="4 5" key="1">
    <citation type="submission" date="2020-02" db="EMBL/GenBank/DDBJ databases">
        <title>Synteny-based analysis reveals conserved mechanism for high triclosan tolerance in Pseudomonas, as well as instances of horizontal transfer.</title>
        <authorList>
            <person name="Mcfarland A.G."/>
            <person name="Bertucci H.K."/>
            <person name="Litmann E."/>
            <person name="Shen J."/>
            <person name="Huttenhower C."/>
            <person name="Hartmann E.M."/>
        </authorList>
    </citation>
    <scope>NUCLEOTIDE SEQUENCE [LARGE SCALE GENOMIC DNA]</scope>
    <source>
        <strain evidence="4 5">115A1</strain>
    </source>
</reference>
<feature type="chain" id="PRO_5045399637" description="VanZ-like domain-containing protein" evidence="2">
    <location>
        <begin position="27"/>
        <end position="127"/>
    </location>
</feature>
<evidence type="ECO:0000256" key="2">
    <source>
        <dbReference type="SAM" id="SignalP"/>
    </source>
</evidence>
<keyword evidence="1" id="KW-0812">Transmembrane</keyword>
<gene>
    <name evidence="4" type="ORF">G7026_17630</name>
</gene>
<keyword evidence="2" id="KW-0732">Signal</keyword>
<dbReference type="NCBIfam" id="NF037970">
    <property type="entry name" value="vanZ_1"/>
    <property type="match status" value="1"/>
</dbReference>
<feature type="transmembrane region" description="Helical" evidence="1">
    <location>
        <begin position="60"/>
        <end position="82"/>
    </location>
</feature>
<comment type="caution">
    <text evidence="4">The sequence shown here is derived from an EMBL/GenBank/DDBJ whole genome shotgun (WGS) entry which is preliminary data.</text>
</comment>
<name>A0ABR5Z4W2_9GAMM</name>
<keyword evidence="1" id="KW-0472">Membrane</keyword>
<accession>A0ABR5Z4W2</accession>